<keyword evidence="5" id="KW-0653">Protein transport</keyword>
<evidence type="ECO:0000256" key="6">
    <source>
        <dbReference type="ARBA" id="ARBA00022989"/>
    </source>
</evidence>
<evidence type="ECO:0000256" key="3">
    <source>
        <dbReference type="ARBA" id="ARBA00022475"/>
    </source>
</evidence>
<evidence type="ECO:0000256" key="7">
    <source>
        <dbReference type="ARBA" id="ARBA00023136"/>
    </source>
</evidence>
<dbReference type="PANTHER" id="PTHR12428:SF65">
    <property type="entry name" value="CYTOCHROME C OXIDASE ASSEMBLY PROTEIN COX18, MITOCHONDRIAL"/>
    <property type="match status" value="1"/>
</dbReference>
<comment type="caution">
    <text evidence="12">The sequence shown here is derived from an EMBL/GenBank/DDBJ whole genome shotgun (WGS) entry which is preliminary data.</text>
</comment>
<keyword evidence="2" id="KW-0813">Transport</keyword>
<protein>
    <submittedName>
        <fullName evidence="12">Membrane protein insertase, YidC/Oxa1 family</fullName>
    </submittedName>
</protein>
<dbReference type="AlphaFoldDB" id="A0A0G1PSL9"/>
<reference evidence="12 13" key="1">
    <citation type="journal article" date="2015" name="Nature">
        <title>rRNA introns, odd ribosomes, and small enigmatic genomes across a large radiation of phyla.</title>
        <authorList>
            <person name="Brown C.T."/>
            <person name="Hug L.A."/>
            <person name="Thomas B.C."/>
            <person name="Sharon I."/>
            <person name="Castelle C.J."/>
            <person name="Singh A."/>
            <person name="Wilkins M.J."/>
            <person name="Williams K.H."/>
            <person name="Banfield J.F."/>
        </authorList>
    </citation>
    <scope>NUCLEOTIDE SEQUENCE [LARGE SCALE GENOMIC DNA]</scope>
</reference>
<proteinExistence type="inferred from homology"/>
<dbReference type="PANTHER" id="PTHR12428">
    <property type="entry name" value="OXA1"/>
    <property type="match status" value="1"/>
</dbReference>
<evidence type="ECO:0000256" key="4">
    <source>
        <dbReference type="ARBA" id="ARBA00022692"/>
    </source>
</evidence>
<dbReference type="GO" id="GO:0005886">
    <property type="term" value="C:plasma membrane"/>
    <property type="evidence" value="ECO:0007669"/>
    <property type="project" value="UniProtKB-SubCell"/>
</dbReference>
<name>A0A0G1PSL9_9BACT</name>
<dbReference type="Proteomes" id="UP000034067">
    <property type="component" value="Unassembled WGS sequence"/>
</dbReference>
<evidence type="ECO:0000313" key="12">
    <source>
        <dbReference type="EMBL" id="KKU35811.1"/>
    </source>
</evidence>
<dbReference type="InterPro" id="IPR028055">
    <property type="entry name" value="YidC/Oxa/ALB_C"/>
</dbReference>
<dbReference type="GO" id="GO:0032977">
    <property type="term" value="F:membrane insertase activity"/>
    <property type="evidence" value="ECO:0007669"/>
    <property type="project" value="InterPro"/>
</dbReference>
<evidence type="ECO:0000256" key="1">
    <source>
        <dbReference type="ARBA" id="ARBA00004651"/>
    </source>
</evidence>
<keyword evidence="4 9" id="KW-0812">Transmembrane</keyword>
<dbReference type="PATRIC" id="fig|1618617.3.peg.221"/>
<dbReference type="EMBL" id="LCMJ01000014">
    <property type="protein sequence ID" value="KKU35811.1"/>
    <property type="molecule type" value="Genomic_DNA"/>
</dbReference>
<keyword evidence="7 10" id="KW-0472">Membrane</keyword>
<dbReference type="CDD" id="cd20070">
    <property type="entry name" value="5TM_YidC_Alb3"/>
    <property type="match status" value="1"/>
</dbReference>
<feature type="transmembrane region" description="Helical" evidence="10">
    <location>
        <begin position="94"/>
        <end position="116"/>
    </location>
</feature>
<feature type="transmembrane region" description="Helical" evidence="10">
    <location>
        <begin position="20"/>
        <end position="44"/>
    </location>
</feature>
<evidence type="ECO:0000256" key="2">
    <source>
        <dbReference type="ARBA" id="ARBA00022448"/>
    </source>
</evidence>
<gene>
    <name evidence="12" type="ORF">UX48_C0014G0018</name>
</gene>
<sequence length="239" mass="26965">MITLYNELLYKPLFNALIFIYNVLPGADMGLAIIFLTILIRLLLYPLSKKTVVSQMALKEIQPQILEIQRKYKDNKQEQAKATMALYQEKKINPFSGCLPILIQFPILIALYQVFLGGFDPANFKELYSFISTPSFVNPLFLGLINLSQPNLIFAVLAGVSQFFQTRMVIPAKPAGAGPAGDKGAFSQMLNQQMLYFMPIFTIFIASRFPAALALYWTITNAFSIGQQYIFTKHAKKIN</sequence>
<accession>A0A0G1PSL9</accession>
<comment type="similarity">
    <text evidence="9">Belongs to the OXA1/ALB3/YidC family.</text>
</comment>
<dbReference type="GO" id="GO:0015031">
    <property type="term" value="P:protein transport"/>
    <property type="evidence" value="ECO:0007669"/>
    <property type="project" value="UniProtKB-KW"/>
</dbReference>
<feature type="transmembrane region" description="Helical" evidence="10">
    <location>
        <begin position="195"/>
        <end position="219"/>
    </location>
</feature>
<evidence type="ECO:0000259" key="11">
    <source>
        <dbReference type="Pfam" id="PF02096"/>
    </source>
</evidence>
<dbReference type="InterPro" id="IPR001708">
    <property type="entry name" value="YidC/ALB3/OXA1/COX18"/>
</dbReference>
<evidence type="ECO:0000256" key="9">
    <source>
        <dbReference type="RuleBase" id="RU003945"/>
    </source>
</evidence>
<dbReference type="Pfam" id="PF02096">
    <property type="entry name" value="60KD_IMP"/>
    <property type="match status" value="1"/>
</dbReference>
<keyword evidence="6 10" id="KW-1133">Transmembrane helix</keyword>
<dbReference type="InterPro" id="IPR047196">
    <property type="entry name" value="YidC_ALB_C"/>
</dbReference>
<feature type="domain" description="Membrane insertase YidC/Oxa/ALB C-terminal" evidence="11">
    <location>
        <begin position="29"/>
        <end position="232"/>
    </location>
</feature>
<keyword evidence="3" id="KW-1003">Cell membrane</keyword>
<evidence type="ECO:0000313" key="13">
    <source>
        <dbReference type="Proteomes" id="UP000034067"/>
    </source>
</evidence>
<keyword evidence="8" id="KW-0143">Chaperone</keyword>
<evidence type="ECO:0000256" key="10">
    <source>
        <dbReference type="SAM" id="Phobius"/>
    </source>
</evidence>
<evidence type="ECO:0000256" key="5">
    <source>
        <dbReference type="ARBA" id="ARBA00022927"/>
    </source>
</evidence>
<comment type="subcellular location">
    <subcellularLocation>
        <location evidence="1">Cell membrane</location>
        <topology evidence="1">Multi-pass membrane protein</topology>
    </subcellularLocation>
    <subcellularLocation>
        <location evidence="9">Membrane</location>
        <topology evidence="9">Multi-pass membrane protein</topology>
    </subcellularLocation>
</comment>
<feature type="transmembrane region" description="Helical" evidence="10">
    <location>
        <begin position="136"/>
        <end position="160"/>
    </location>
</feature>
<evidence type="ECO:0000256" key="8">
    <source>
        <dbReference type="ARBA" id="ARBA00023186"/>
    </source>
</evidence>
<organism evidence="12 13">
    <name type="scientific">Candidatus Azambacteria bacterium GW2011_GWB1_46_27</name>
    <dbReference type="NCBI Taxonomy" id="1618617"/>
    <lineage>
        <taxon>Bacteria</taxon>
        <taxon>Candidatus Azamiibacteriota</taxon>
    </lineage>
</organism>
<dbReference type="NCBIfam" id="TIGR03592">
    <property type="entry name" value="yidC_oxa1_cterm"/>
    <property type="match status" value="1"/>
</dbReference>
<dbReference type="GO" id="GO:0051205">
    <property type="term" value="P:protein insertion into membrane"/>
    <property type="evidence" value="ECO:0007669"/>
    <property type="project" value="TreeGrafter"/>
</dbReference>